<evidence type="ECO:0000313" key="5">
    <source>
        <dbReference type="EMBL" id="GAL78747.1"/>
    </source>
</evidence>
<dbReference type="SUPFAM" id="SSF56935">
    <property type="entry name" value="Porins"/>
    <property type="match status" value="1"/>
</dbReference>
<evidence type="ECO:0000259" key="4">
    <source>
        <dbReference type="Pfam" id="PF00593"/>
    </source>
</evidence>
<keyword evidence="3" id="KW-0998">Cell outer membrane</keyword>
<dbReference type="PANTHER" id="PTHR40980">
    <property type="entry name" value="PLUG DOMAIN-CONTAINING PROTEIN"/>
    <property type="match status" value="1"/>
</dbReference>
<evidence type="ECO:0000256" key="3">
    <source>
        <dbReference type="ARBA" id="ARBA00023237"/>
    </source>
</evidence>
<gene>
    <name evidence="5" type="ORF">JCM19274_3305</name>
</gene>
<evidence type="ECO:0000256" key="1">
    <source>
        <dbReference type="ARBA" id="ARBA00004442"/>
    </source>
</evidence>
<dbReference type="EMBL" id="BBNU01000004">
    <property type="protein sequence ID" value="GAL78747.1"/>
    <property type="molecule type" value="Genomic_DNA"/>
</dbReference>
<dbReference type="Pfam" id="PF00593">
    <property type="entry name" value="TonB_dep_Rec_b-barrel"/>
    <property type="match status" value="1"/>
</dbReference>
<dbReference type="GO" id="GO:0009279">
    <property type="term" value="C:cell outer membrane"/>
    <property type="evidence" value="ECO:0007669"/>
    <property type="project" value="UniProtKB-SubCell"/>
</dbReference>
<keyword evidence="2" id="KW-0472">Membrane</keyword>
<proteinExistence type="predicted"/>
<accession>A0A090X516</accession>
<evidence type="ECO:0000256" key="2">
    <source>
        <dbReference type="ARBA" id="ARBA00023136"/>
    </source>
</evidence>
<dbReference type="RefSeq" id="WP_369449927.1">
    <property type="nucleotide sequence ID" value="NZ_BBNU01000004.1"/>
</dbReference>
<feature type="domain" description="TonB-dependent receptor-like beta-barrel" evidence="4">
    <location>
        <begin position="11"/>
        <end position="112"/>
    </location>
</feature>
<keyword evidence="5" id="KW-0675">Receptor</keyword>
<dbReference type="InterPro" id="IPR000531">
    <property type="entry name" value="Beta-barrel_TonB"/>
</dbReference>
<protein>
    <submittedName>
        <fullName evidence="5">TonB-dependent receptor</fullName>
    </submittedName>
</protein>
<organism evidence="5 6">
    <name type="scientific">Algibacter lectus</name>
    <dbReference type="NCBI Taxonomy" id="221126"/>
    <lineage>
        <taxon>Bacteria</taxon>
        <taxon>Pseudomonadati</taxon>
        <taxon>Bacteroidota</taxon>
        <taxon>Flavobacteriia</taxon>
        <taxon>Flavobacteriales</taxon>
        <taxon>Flavobacteriaceae</taxon>
        <taxon>Algibacter</taxon>
    </lineage>
</organism>
<dbReference type="AlphaFoldDB" id="A0A090X516"/>
<name>A0A090X516_9FLAO</name>
<comment type="caution">
    <text evidence="5">The sequence shown here is derived from an EMBL/GenBank/DDBJ whole genome shotgun (WGS) entry which is preliminary data.</text>
</comment>
<dbReference type="PANTHER" id="PTHR40980:SF4">
    <property type="entry name" value="TONB-DEPENDENT RECEPTOR-LIKE BETA-BARREL DOMAIN-CONTAINING PROTEIN"/>
    <property type="match status" value="1"/>
</dbReference>
<dbReference type="Gene3D" id="2.40.170.20">
    <property type="entry name" value="TonB-dependent receptor, beta-barrel domain"/>
    <property type="match status" value="1"/>
</dbReference>
<evidence type="ECO:0000313" key="6">
    <source>
        <dbReference type="Proteomes" id="UP000029643"/>
    </source>
</evidence>
<sequence length="149" mass="17228">MDFLPSFARNLSVYLNYTHLSSSADGIRNEDGEERTDLDLPNTAPNMFNASLAYADKKFNARLSGNYSGAYVDEIGGRAFEDRYYDKQFFLDFNAGYKFNKNLSIYVSLNNITNQALRYYQGEKSRTMQSESYGQRLTFGLKYDLFKRN</sequence>
<dbReference type="Proteomes" id="UP000029643">
    <property type="component" value="Unassembled WGS sequence"/>
</dbReference>
<reference evidence="5 6" key="1">
    <citation type="journal article" date="2014" name="Genome Announc.">
        <title>Draft Genome Sequences of Marine Flavobacterium Algibacter lectus Strains SS8 and NR4.</title>
        <authorList>
            <person name="Takatani N."/>
            <person name="Nakanishi M."/>
            <person name="Meirelles P."/>
            <person name="Mino S."/>
            <person name="Suda W."/>
            <person name="Oshima K."/>
            <person name="Hattori M."/>
            <person name="Ohkuma M."/>
            <person name="Hosokawa M."/>
            <person name="Miyashita K."/>
            <person name="Thompson F.L."/>
            <person name="Niwa A."/>
            <person name="Sawabe T."/>
            <person name="Sawabe T."/>
        </authorList>
    </citation>
    <scope>NUCLEOTIDE SEQUENCE [LARGE SCALE GENOMIC DNA]</scope>
    <source>
        <strain evidence="6">JCM19274</strain>
    </source>
</reference>
<comment type="subcellular location">
    <subcellularLocation>
        <location evidence="1">Cell outer membrane</location>
    </subcellularLocation>
</comment>
<dbReference type="InterPro" id="IPR036942">
    <property type="entry name" value="Beta-barrel_TonB_sf"/>
</dbReference>